<dbReference type="InterPro" id="IPR044946">
    <property type="entry name" value="Restrct_endonuc_typeI_TRD_sf"/>
</dbReference>
<sequence>MVDEAKILDVVSISRENVKKFDGERSYLSTGNLDFNKISNLEIVTYENKPSRANQTVNIGEVIFAKMKDTKKTLVINKTNKNIIVSTGFYVLKPSKEILPQYLYHYLNSSYFLNQKNRLSKGATQSALNNEGLANIKIRMYNLKVQEKVVRVLDKAQELIDKRKEQIEVLDELVKSRFIEMFGTPSKNEKNWEISEIGKYLDVLTDYHSNGSYETLRDNVTLLDTKGYALMVRTTDLENNNFEKGVKYIDEHAYNYLEKSKVFGGEVIINKIGSAGKVYLMPFLNKPVSLAMNQFMLRFNEDKVNHIFLYNLLLTSYMESKIKEKVRGAVTKTITKDAVRKINIIVPPIRLQNQFANFVKQVNSLKFEMETSLKELEDNFNSLMQKAFKGELFN</sequence>
<dbReference type="InterPro" id="IPR052021">
    <property type="entry name" value="Type-I_RS_S_subunit"/>
</dbReference>
<dbReference type="Proteomes" id="UP000002068">
    <property type="component" value="Chromosome"/>
</dbReference>
<reference evidence="6 7" key="1">
    <citation type="journal article" date="2009" name="Genome Biol.">
        <title>Comparative genome and phenotypic analysis of Clostridium difficile 027 strains provides insight into the evolution of a hypervirulent bacterium.</title>
        <authorList>
            <person name="Stabler R.A."/>
            <person name="He M."/>
            <person name="Dawson L."/>
            <person name="Martin M."/>
            <person name="Valiente E."/>
            <person name="Corton C."/>
            <person name="Lawley T.D."/>
            <person name="Sebaihia M."/>
            <person name="Quail M.A."/>
            <person name="Rose G."/>
            <person name="Gerding D.N."/>
            <person name="Gibert M."/>
            <person name="Popoff M.R."/>
            <person name="Parkhill J."/>
            <person name="Dougan G."/>
            <person name="Wren B.W."/>
        </authorList>
    </citation>
    <scope>NUCLEOTIDE SEQUENCE [LARGE SCALE GENOMIC DNA]</scope>
    <source>
        <strain evidence="6 7">CD196</strain>
    </source>
</reference>
<dbReference type="RefSeq" id="WP_009891387.1">
    <property type="nucleotide sequence ID" value="NC_013315.1"/>
</dbReference>
<comment type="similarity">
    <text evidence="1">Belongs to the type-I restriction system S methylase family.</text>
</comment>
<dbReference type="GO" id="GO:0009307">
    <property type="term" value="P:DNA restriction-modification system"/>
    <property type="evidence" value="ECO:0007669"/>
    <property type="project" value="UniProtKB-KW"/>
</dbReference>
<protein>
    <submittedName>
        <fullName evidence="6">Restriction modification system dna specificity domain</fullName>
    </submittedName>
</protein>
<dbReference type="KEGG" id="cdc:CD196_2864"/>
<evidence type="ECO:0000256" key="3">
    <source>
        <dbReference type="ARBA" id="ARBA00023125"/>
    </source>
</evidence>
<dbReference type="GO" id="GO:0003677">
    <property type="term" value="F:DNA binding"/>
    <property type="evidence" value="ECO:0007669"/>
    <property type="project" value="UniProtKB-KW"/>
</dbReference>
<feature type="coiled-coil region" evidence="4">
    <location>
        <begin position="359"/>
        <end position="386"/>
    </location>
</feature>
<dbReference type="PANTHER" id="PTHR30408:SF12">
    <property type="entry name" value="TYPE I RESTRICTION ENZYME MJAVIII SPECIFICITY SUBUNIT"/>
    <property type="match status" value="1"/>
</dbReference>
<organism evidence="6 7">
    <name type="scientific">Clostridioides difficile (strain CD196)</name>
    <name type="common">Peptoclostridium difficile</name>
    <dbReference type="NCBI Taxonomy" id="645462"/>
    <lineage>
        <taxon>Bacteria</taxon>
        <taxon>Bacillati</taxon>
        <taxon>Bacillota</taxon>
        <taxon>Clostridia</taxon>
        <taxon>Peptostreptococcales</taxon>
        <taxon>Peptostreptococcaceae</taxon>
        <taxon>Clostridioides</taxon>
    </lineage>
</organism>
<evidence type="ECO:0000256" key="1">
    <source>
        <dbReference type="ARBA" id="ARBA00010923"/>
    </source>
</evidence>
<dbReference type="PANTHER" id="PTHR30408">
    <property type="entry name" value="TYPE-1 RESTRICTION ENZYME ECOKI SPECIFICITY PROTEIN"/>
    <property type="match status" value="1"/>
</dbReference>
<dbReference type="EMBL" id="FN538970">
    <property type="protein sequence ID" value="CBA65671.1"/>
    <property type="molecule type" value="Genomic_DNA"/>
</dbReference>
<proteinExistence type="inferred from homology"/>
<dbReference type="SUPFAM" id="SSF116734">
    <property type="entry name" value="DNA methylase specificity domain"/>
    <property type="match status" value="2"/>
</dbReference>
<keyword evidence="3" id="KW-0238">DNA-binding</keyword>
<dbReference type="InterPro" id="IPR000055">
    <property type="entry name" value="Restrct_endonuc_typeI_TRD"/>
</dbReference>
<evidence type="ECO:0000259" key="5">
    <source>
        <dbReference type="Pfam" id="PF01420"/>
    </source>
</evidence>
<gene>
    <name evidence="6" type="ordered locus">CD196_2864</name>
</gene>
<evidence type="ECO:0000256" key="4">
    <source>
        <dbReference type="SAM" id="Coils"/>
    </source>
</evidence>
<feature type="domain" description="Type I restriction modification DNA specificity" evidence="5">
    <location>
        <begin position="223"/>
        <end position="375"/>
    </location>
</feature>
<dbReference type="AlphaFoldDB" id="A0A0H3NAP2"/>
<dbReference type="HOGENOM" id="CLU_021095_10_1_9"/>
<feature type="domain" description="Type I restriction modification DNA specificity" evidence="5">
    <location>
        <begin position="17"/>
        <end position="168"/>
    </location>
</feature>
<name>A0A0H3NAP2_CLODC</name>
<dbReference type="Pfam" id="PF01420">
    <property type="entry name" value="Methylase_S"/>
    <property type="match status" value="2"/>
</dbReference>
<dbReference type="Gene3D" id="3.90.220.20">
    <property type="entry name" value="DNA methylase specificity domains"/>
    <property type="match status" value="2"/>
</dbReference>
<keyword evidence="4" id="KW-0175">Coiled coil</keyword>
<accession>A0A0H3NAP2</accession>
<keyword evidence="2" id="KW-0680">Restriction system</keyword>
<evidence type="ECO:0000313" key="6">
    <source>
        <dbReference type="EMBL" id="CBA65671.1"/>
    </source>
</evidence>
<evidence type="ECO:0000313" key="7">
    <source>
        <dbReference type="Proteomes" id="UP000002068"/>
    </source>
</evidence>
<evidence type="ECO:0000256" key="2">
    <source>
        <dbReference type="ARBA" id="ARBA00022747"/>
    </source>
</evidence>